<dbReference type="InterPro" id="IPR002132">
    <property type="entry name" value="Ribosomal_uL5"/>
</dbReference>
<dbReference type="InterPro" id="IPR031310">
    <property type="entry name" value="Ribosomal_uL5_N"/>
</dbReference>
<feature type="region of interest" description="Disordered" evidence="4">
    <location>
        <begin position="143"/>
        <end position="175"/>
    </location>
</feature>
<dbReference type="GO" id="GO:1990904">
    <property type="term" value="C:ribonucleoprotein complex"/>
    <property type="evidence" value="ECO:0007669"/>
    <property type="project" value="UniProtKB-KW"/>
</dbReference>
<protein>
    <submittedName>
        <fullName evidence="7">Uncharacterized protein</fullName>
    </submittedName>
</protein>
<dbReference type="Pfam" id="PF00673">
    <property type="entry name" value="Ribosomal_L5_C"/>
    <property type="match status" value="1"/>
</dbReference>
<reference evidence="7 8" key="1">
    <citation type="submission" date="2019-06" db="EMBL/GenBank/DDBJ databases">
        <title>Draft genome sequence of the filamentous fungus Phialemoniopsis curvata isolated from diesel fuel.</title>
        <authorList>
            <person name="Varaljay V.A."/>
            <person name="Lyon W.J."/>
            <person name="Crouch A.L."/>
            <person name="Drake C.E."/>
            <person name="Hollomon J.M."/>
            <person name="Nadeau L.J."/>
            <person name="Nunn H.S."/>
            <person name="Stevenson B.S."/>
            <person name="Bojanowski C.L."/>
            <person name="Crookes-Goodson W.J."/>
        </authorList>
    </citation>
    <scope>NUCLEOTIDE SEQUENCE [LARGE SCALE GENOMIC DNA]</scope>
    <source>
        <strain evidence="7 8">D216</strain>
    </source>
</reference>
<evidence type="ECO:0000259" key="5">
    <source>
        <dbReference type="Pfam" id="PF00281"/>
    </source>
</evidence>
<keyword evidence="8" id="KW-1185">Reference proteome</keyword>
<dbReference type="GO" id="GO:0006412">
    <property type="term" value="P:translation"/>
    <property type="evidence" value="ECO:0007669"/>
    <property type="project" value="InterPro"/>
</dbReference>
<keyword evidence="2" id="KW-0689">Ribosomal protein</keyword>
<evidence type="ECO:0000256" key="1">
    <source>
        <dbReference type="ARBA" id="ARBA00008553"/>
    </source>
</evidence>
<feature type="domain" description="Large ribosomal subunit protein uL5 N-terminal" evidence="5">
    <location>
        <begin position="192"/>
        <end position="243"/>
    </location>
</feature>
<evidence type="ECO:0000313" key="8">
    <source>
        <dbReference type="Proteomes" id="UP000319257"/>
    </source>
</evidence>
<feature type="domain" description="Large ribosomal subunit protein uL5 C-terminal" evidence="6">
    <location>
        <begin position="250"/>
        <end position="348"/>
    </location>
</feature>
<sequence length="354" mass="39437">MATLREVSRPLRQLPFSQLIRPAAPFCVRRCASTQAAATPASKVPDLADLEADSSLLTPELGQDVKATTPRIRAMKRKTKLPGSRYQYHPPKYERGPLHPIQSPASSDPVARDFVPGPYNLPRLKQTYQSTIASDIMTLTYTHKPPGTVERETPERLRGWDGSSPYHKNRARRGPRGSAVLRPIEKDIDFRNIPEIKSVTVVSHVPKAVKDPDHLIVARAMMQAITGSVPEITKVKTSVVQWGMQSGKQAGVKATIHGNDAYEFVDKCIHLVFPKIKDWKGIKGSTGDSSGNLAWGFEPEDMAHFPEMEANYSMYPPKMVPGCRVFVETTARSDRHARLLFQAMGIPFYGELRD</sequence>
<evidence type="ECO:0000256" key="2">
    <source>
        <dbReference type="ARBA" id="ARBA00022980"/>
    </source>
</evidence>
<dbReference type="SUPFAM" id="SSF55282">
    <property type="entry name" value="RL5-like"/>
    <property type="match status" value="1"/>
</dbReference>
<dbReference type="GeneID" id="41979502"/>
<dbReference type="EMBL" id="SKBQ01000133">
    <property type="protein sequence ID" value="TPX17644.1"/>
    <property type="molecule type" value="Genomic_DNA"/>
</dbReference>
<evidence type="ECO:0000256" key="3">
    <source>
        <dbReference type="ARBA" id="ARBA00023274"/>
    </source>
</evidence>
<dbReference type="OrthoDB" id="539541at2759"/>
<feature type="compositionally biased region" description="Basic and acidic residues" evidence="4">
    <location>
        <begin position="149"/>
        <end position="159"/>
    </location>
</feature>
<evidence type="ECO:0000259" key="6">
    <source>
        <dbReference type="Pfam" id="PF00673"/>
    </source>
</evidence>
<comment type="similarity">
    <text evidence="1">Belongs to the universal ribosomal protein uL5 family.</text>
</comment>
<evidence type="ECO:0000256" key="4">
    <source>
        <dbReference type="SAM" id="MobiDB-lite"/>
    </source>
</evidence>
<organism evidence="7 8">
    <name type="scientific">Thyridium curvatum</name>
    <dbReference type="NCBI Taxonomy" id="1093900"/>
    <lineage>
        <taxon>Eukaryota</taxon>
        <taxon>Fungi</taxon>
        <taxon>Dikarya</taxon>
        <taxon>Ascomycota</taxon>
        <taxon>Pezizomycotina</taxon>
        <taxon>Sordariomycetes</taxon>
        <taxon>Sordariomycetidae</taxon>
        <taxon>Thyridiales</taxon>
        <taxon>Thyridiaceae</taxon>
        <taxon>Thyridium</taxon>
    </lineage>
</organism>
<dbReference type="GO" id="GO:0003735">
    <property type="term" value="F:structural constituent of ribosome"/>
    <property type="evidence" value="ECO:0007669"/>
    <property type="project" value="InterPro"/>
</dbReference>
<dbReference type="InterPro" id="IPR031309">
    <property type="entry name" value="Ribosomal_uL5_C"/>
</dbReference>
<dbReference type="Gene3D" id="3.30.1440.10">
    <property type="match status" value="1"/>
</dbReference>
<dbReference type="GO" id="GO:0005840">
    <property type="term" value="C:ribosome"/>
    <property type="evidence" value="ECO:0007669"/>
    <property type="project" value="UniProtKB-KW"/>
</dbReference>
<dbReference type="RefSeq" id="XP_030999355.1">
    <property type="nucleotide sequence ID" value="XM_031134853.1"/>
</dbReference>
<dbReference type="FunCoup" id="A0A507BFU6">
    <property type="interactions" value="575"/>
</dbReference>
<dbReference type="Proteomes" id="UP000319257">
    <property type="component" value="Unassembled WGS sequence"/>
</dbReference>
<dbReference type="InParanoid" id="A0A507BFU6"/>
<dbReference type="STRING" id="1093900.A0A507BFU6"/>
<evidence type="ECO:0000313" key="7">
    <source>
        <dbReference type="EMBL" id="TPX17644.1"/>
    </source>
</evidence>
<comment type="caution">
    <text evidence="7">The sequence shown here is derived from an EMBL/GenBank/DDBJ whole genome shotgun (WGS) entry which is preliminary data.</text>
</comment>
<keyword evidence="3" id="KW-0687">Ribonucleoprotein</keyword>
<accession>A0A507BFU6</accession>
<gene>
    <name evidence="7" type="ORF">E0L32_012055</name>
</gene>
<dbReference type="InterPro" id="IPR022803">
    <property type="entry name" value="Ribosomal_uL5_dom_sf"/>
</dbReference>
<dbReference type="Pfam" id="PF00281">
    <property type="entry name" value="Ribosomal_L5"/>
    <property type="match status" value="1"/>
</dbReference>
<proteinExistence type="inferred from homology"/>
<dbReference type="AlphaFoldDB" id="A0A507BFU6"/>
<name>A0A507BFU6_9PEZI</name>
<dbReference type="PANTHER" id="PTHR11994">
    <property type="entry name" value="60S RIBOSOMAL PROTEIN L11-RELATED"/>
    <property type="match status" value="1"/>
</dbReference>